<feature type="compositionally biased region" description="Low complexity" evidence="1">
    <location>
        <begin position="570"/>
        <end position="588"/>
    </location>
</feature>
<feature type="compositionally biased region" description="Low complexity" evidence="1">
    <location>
        <begin position="461"/>
        <end position="473"/>
    </location>
</feature>
<keyword evidence="3" id="KW-1185">Reference proteome</keyword>
<dbReference type="Proteomes" id="UP001383192">
    <property type="component" value="Unassembled WGS sequence"/>
</dbReference>
<feature type="compositionally biased region" description="Acidic residues" evidence="1">
    <location>
        <begin position="216"/>
        <end position="229"/>
    </location>
</feature>
<evidence type="ECO:0000313" key="2">
    <source>
        <dbReference type="EMBL" id="KAK7037295.1"/>
    </source>
</evidence>
<name>A0AAW0CEK5_9AGAR</name>
<dbReference type="AlphaFoldDB" id="A0AAW0CEK5"/>
<feature type="compositionally biased region" description="Polar residues" evidence="1">
    <location>
        <begin position="536"/>
        <end position="551"/>
    </location>
</feature>
<accession>A0AAW0CEK5</accession>
<sequence length="642" mass="71023">MAERKLRNSTLGVQPGKYAPDPPSDGLLSTQATSSPARTGDNATYVDTDTTTPVKNYDPKKKASLNDNRKERVVMRSRYGKRCGFCRESFKGNRDHEFFHAMEKCTPLEFVHHAEPQWGKAHGTLNIFESRWNIGVATASIHKAFDSSAFMLLPEIGVLQKALKYAESPLERRKPFDEVFKLPQGEYWLYTFFPLTWNKKRSIFIKNLNETGDPANSEEDEPETPDDEDRFPNAPGYTEFRPWKKDEQGVLRWVPLEIEFHIHPFYMIYNAGQKLAQLSVDEYMKIVAQDKRVEYITSIWEIWITGYTGPSLKLQRPCDEGDPMIPRFEAREQTQQKLNETTQTSDKGKRPLRVPAVAEDGDNYQDSDDEADEEDAVGHQQTSRVAGDEQSTAIPPPSTVAGPSSTVDGDNETHGHAFRKPGGAKSTVSATIWDRIDRVLGPTSGGQRQAAMTDVAYARDSSPASAPGSSPTPQNRWSPFPLPTLPAKRKYENKVDTASEPRQGASTSSMQPPPAPPMIPRARTAVDHGANVRFGQKSNQVLQDTRSSSVQDAFDVQAQGARRSSRPHRGSVAGRSTSSGGTTNSFQTLRPGPGARSTVSAGSSRARPGGGGLRVPVEDNSDESGDGSGEYLPNNSKRRKHQ</sequence>
<feature type="region of interest" description="Disordered" evidence="1">
    <location>
        <begin position="210"/>
        <end position="237"/>
    </location>
</feature>
<evidence type="ECO:0008006" key="4">
    <source>
        <dbReference type="Google" id="ProtNLM"/>
    </source>
</evidence>
<feature type="region of interest" description="Disordered" evidence="1">
    <location>
        <begin position="333"/>
        <end position="429"/>
    </location>
</feature>
<feature type="region of interest" description="Disordered" evidence="1">
    <location>
        <begin position="1"/>
        <end position="64"/>
    </location>
</feature>
<dbReference type="EMBL" id="JAYKXP010000048">
    <property type="protein sequence ID" value="KAK7037295.1"/>
    <property type="molecule type" value="Genomic_DNA"/>
</dbReference>
<proteinExistence type="predicted"/>
<evidence type="ECO:0000313" key="3">
    <source>
        <dbReference type="Proteomes" id="UP001383192"/>
    </source>
</evidence>
<feature type="compositionally biased region" description="Acidic residues" evidence="1">
    <location>
        <begin position="359"/>
        <end position="375"/>
    </location>
</feature>
<feature type="region of interest" description="Disordered" evidence="1">
    <location>
        <begin position="456"/>
        <end position="642"/>
    </location>
</feature>
<evidence type="ECO:0000256" key="1">
    <source>
        <dbReference type="SAM" id="MobiDB-lite"/>
    </source>
</evidence>
<reference evidence="2 3" key="1">
    <citation type="submission" date="2024-01" db="EMBL/GenBank/DDBJ databases">
        <title>A draft genome for a cacao thread blight-causing isolate of Paramarasmius palmivorus.</title>
        <authorList>
            <person name="Baruah I.K."/>
            <person name="Bukari Y."/>
            <person name="Amoako-Attah I."/>
            <person name="Meinhardt L.W."/>
            <person name="Bailey B.A."/>
            <person name="Cohen S.P."/>
        </authorList>
    </citation>
    <scope>NUCLEOTIDE SEQUENCE [LARGE SCALE GENOMIC DNA]</scope>
    <source>
        <strain evidence="2 3">GH-12</strain>
    </source>
</reference>
<feature type="compositionally biased region" description="Polar residues" evidence="1">
    <location>
        <begin position="27"/>
        <end position="54"/>
    </location>
</feature>
<feature type="compositionally biased region" description="Basic and acidic residues" evidence="1">
    <location>
        <begin position="489"/>
        <end position="499"/>
    </location>
</feature>
<feature type="compositionally biased region" description="Polar residues" evidence="1">
    <location>
        <begin position="335"/>
        <end position="345"/>
    </location>
</feature>
<protein>
    <recommendedName>
        <fullName evidence="4">C2H2-type domain-containing protein</fullName>
    </recommendedName>
</protein>
<organism evidence="2 3">
    <name type="scientific">Paramarasmius palmivorus</name>
    <dbReference type="NCBI Taxonomy" id="297713"/>
    <lineage>
        <taxon>Eukaryota</taxon>
        <taxon>Fungi</taxon>
        <taxon>Dikarya</taxon>
        <taxon>Basidiomycota</taxon>
        <taxon>Agaricomycotina</taxon>
        <taxon>Agaricomycetes</taxon>
        <taxon>Agaricomycetidae</taxon>
        <taxon>Agaricales</taxon>
        <taxon>Marasmiineae</taxon>
        <taxon>Marasmiaceae</taxon>
        <taxon>Paramarasmius</taxon>
    </lineage>
</organism>
<gene>
    <name evidence="2" type="ORF">VNI00_011286</name>
</gene>
<feature type="compositionally biased region" description="Polar residues" evidence="1">
    <location>
        <begin position="379"/>
        <end position="393"/>
    </location>
</feature>
<comment type="caution">
    <text evidence="2">The sequence shown here is derived from an EMBL/GenBank/DDBJ whole genome shotgun (WGS) entry which is preliminary data.</text>
</comment>